<dbReference type="InterPro" id="IPR023393">
    <property type="entry name" value="START-like_dom_sf"/>
</dbReference>
<dbReference type="AlphaFoldDB" id="A0A1H2WXU8"/>
<sequence length="513" mass="56552">MAKTTAVSAGENQAPAEDHPTPASEGAGGLCLVFGASGYIGGHLVPRLLAERRRVRASSRSRGTLEARGWPAVEIVPADALAPETLPAALQDVEVAYYLVHSMAAGRDFGRLDLEAAGNFADAAAKAGVRRIVYLGGLVPEDAVSEHIVSRRDTGEVLRRGSVPVTEIRAGIIVGPGSAAFEVMRDLVYHLPVMVTPRWVRANSPPIALENLLVYLVRLPWVEEAASLSLDTAGPETLTYTQMMYILADAAGKRRPWIIPVPVLTPGLSAHWLRFITSVPTNVARALIEGLRHDFYADDAEARRLVPQHLLGFREAVDAAFALERSGEPITRWTEGAFAVRNQRIDYAYYAKRASGTSETRADSAAVWRLVSAIGGDNRYYYLDTLWSIREWMDWAIGGPGRVRGRRHPQDVRTGDRIDYWKVLGAEPEKRLSLAFGMRAPGAGVMEFDLAPLPDGGTRLTATAYWHPAGVWGLLYWYSLEPIHRFVFKGLTREICRRAERDQRRPRPIESST</sequence>
<protein>
    <submittedName>
        <fullName evidence="3">Uncharacterized conserved protein YbjT, contains NAD(P)-binding and DUF2867 domains</fullName>
    </submittedName>
</protein>
<dbReference type="InterPro" id="IPR021295">
    <property type="entry name" value="DUF2867"/>
</dbReference>
<dbReference type="InterPro" id="IPR051604">
    <property type="entry name" value="Ergot_Alk_Oxidoreductase"/>
</dbReference>
<dbReference type="PANTHER" id="PTHR43162">
    <property type="match status" value="1"/>
</dbReference>
<feature type="domain" description="NAD(P)-binding" evidence="2">
    <location>
        <begin position="35"/>
        <end position="144"/>
    </location>
</feature>
<dbReference type="Pfam" id="PF11066">
    <property type="entry name" value="DUF2867"/>
    <property type="match status" value="1"/>
</dbReference>
<dbReference type="SUPFAM" id="SSF51735">
    <property type="entry name" value="NAD(P)-binding Rossmann-fold domains"/>
    <property type="match status" value="1"/>
</dbReference>
<dbReference type="STRING" id="1058.SAMN05421783_109177"/>
<proteinExistence type="predicted"/>
<evidence type="ECO:0000259" key="2">
    <source>
        <dbReference type="Pfam" id="PF13460"/>
    </source>
</evidence>
<dbReference type="SUPFAM" id="SSF55961">
    <property type="entry name" value="Bet v1-like"/>
    <property type="match status" value="1"/>
</dbReference>
<dbReference type="Gene3D" id="3.30.530.20">
    <property type="match status" value="1"/>
</dbReference>
<evidence type="ECO:0000256" key="1">
    <source>
        <dbReference type="SAM" id="MobiDB-lite"/>
    </source>
</evidence>
<evidence type="ECO:0000313" key="4">
    <source>
        <dbReference type="Proteomes" id="UP000198816"/>
    </source>
</evidence>
<feature type="region of interest" description="Disordered" evidence="1">
    <location>
        <begin position="1"/>
        <end position="23"/>
    </location>
</feature>
<feature type="compositionally biased region" description="Polar residues" evidence="1">
    <location>
        <begin position="1"/>
        <end position="11"/>
    </location>
</feature>
<dbReference type="Gene3D" id="3.40.50.720">
    <property type="entry name" value="NAD(P)-binding Rossmann-like Domain"/>
    <property type="match status" value="1"/>
</dbReference>
<dbReference type="Proteomes" id="UP000198816">
    <property type="component" value="Unassembled WGS sequence"/>
</dbReference>
<gene>
    <name evidence="3" type="ORF">SAMN05421783_109177</name>
</gene>
<reference evidence="4" key="1">
    <citation type="submission" date="2016-10" db="EMBL/GenBank/DDBJ databases">
        <authorList>
            <person name="Varghese N."/>
            <person name="Submissions S."/>
        </authorList>
    </citation>
    <scope>NUCLEOTIDE SEQUENCE [LARGE SCALE GENOMIC DNA]</scope>
    <source>
        <strain evidence="4">DSM 217</strain>
    </source>
</reference>
<dbReference type="PANTHER" id="PTHR43162:SF1">
    <property type="entry name" value="PRESTALK A DIFFERENTIATION PROTEIN A"/>
    <property type="match status" value="1"/>
</dbReference>
<evidence type="ECO:0000313" key="3">
    <source>
        <dbReference type="EMBL" id="SDW85391.1"/>
    </source>
</evidence>
<dbReference type="InterPro" id="IPR036291">
    <property type="entry name" value="NAD(P)-bd_dom_sf"/>
</dbReference>
<dbReference type="EMBL" id="FNNZ01000009">
    <property type="protein sequence ID" value="SDW85391.1"/>
    <property type="molecule type" value="Genomic_DNA"/>
</dbReference>
<organism evidence="3 4">
    <name type="scientific">Thiocapsa roseopersicina</name>
    <dbReference type="NCBI Taxonomy" id="1058"/>
    <lineage>
        <taxon>Bacteria</taxon>
        <taxon>Pseudomonadati</taxon>
        <taxon>Pseudomonadota</taxon>
        <taxon>Gammaproteobacteria</taxon>
        <taxon>Chromatiales</taxon>
        <taxon>Chromatiaceae</taxon>
        <taxon>Thiocapsa</taxon>
    </lineage>
</organism>
<dbReference type="RefSeq" id="WP_245731856.1">
    <property type="nucleotide sequence ID" value="NZ_FNNZ01000009.1"/>
</dbReference>
<dbReference type="Pfam" id="PF13460">
    <property type="entry name" value="NAD_binding_10"/>
    <property type="match status" value="1"/>
</dbReference>
<name>A0A1H2WXU8_THIRO</name>
<accession>A0A1H2WXU8</accession>
<keyword evidence="4" id="KW-1185">Reference proteome</keyword>
<dbReference type="InterPro" id="IPR016040">
    <property type="entry name" value="NAD(P)-bd_dom"/>
</dbReference>